<name>A0A413T759_9FIRM</name>
<evidence type="ECO:0000313" key="2">
    <source>
        <dbReference type="Proteomes" id="UP000285740"/>
    </source>
</evidence>
<accession>A0A413T759</accession>
<dbReference type="EMBL" id="QSFV01000013">
    <property type="protein sequence ID" value="RHA80858.1"/>
    <property type="molecule type" value="Genomic_DNA"/>
</dbReference>
<comment type="caution">
    <text evidence="1">The sequence shown here is derived from an EMBL/GenBank/DDBJ whole genome shotgun (WGS) entry which is preliminary data.</text>
</comment>
<gene>
    <name evidence="1" type="ORF">DW918_05615</name>
</gene>
<proteinExistence type="predicted"/>
<protein>
    <submittedName>
        <fullName evidence="1">Uncharacterized protein</fullName>
    </submittedName>
</protein>
<dbReference type="AlphaFoldDB" id="A0A413T759"/>
<organism evidence="1 2">
    <name type="scientific">Eubacterium ventriosum</name>
    <dbReference type="NCBI Taxonomy" id="39496"/>
    <lineage>
        <taxon>Bacteria</taxon>
        <taxon>Bacillati</taxon>
        <taxon>Bacillota</taxon>
        <taxon>Clostridia</taxon>
        <taxon>Eubacteriales</taxon>
        <taxon>Eubacteriaceae</taxon>
        <taxon>Eubacterium</taxon>
    </lineage>
</organism>
<dbReference type="Proteomes" id="UP000285740">
    <property type="component" value="Unassembled WGS sequence"/>
</dbReference>
<reference evidence="1 2" key="1">
    <citation type="submission" date="2018-08" db="EMBL/GenBank/DDBJ databases">
        <title>A genome reference for cultivated species of the human gut microbiota.</title>
        <authorList>
            <person name="Zou Y."/>
            <person name="Xue W."/>
            <person name="Luo G."/>
        </authorList>
    </citation>
    <scope>NUCLEOTIDE SEQUENCE [LARGE SCALE GENOMIC DNA]</scope>
    <source>
        <strain evidence="1 2">AM42-30</strain>
    </source>
</reference>
<sequence length="133" mass="16342">MLRSHLLRIKVKKLEGERKFYNSIFLEEDSFYIHIDEQYYISQIEKLIEISGVTGEYVKPMELYAILSVKYTEIEQDEYERIILLFEKFRFGGKTLRDYELYVLECFKNKFIKLLYKKSKIHKKIILRYKYLL</sequence>
<evidence type="ECO:0000313" key="1">
    <source>
        <dbReference type="EMBL" id="RHA80858.1"/>
    </source>
</evidence>